<dbReference type="Proteomes" id="UP000070617">
    <property type="component" value="Unassembled WGS sequence"/>
</dbReference>
<comment type="caution">
    <text evidence="3">The sequence shown here is derived from an EMBL/GenBank/DDBJ whole genome shotgun (WGS) entry which is preliminary data.</text>
</comment>
<keyword evidence="1 2" id="KW-0732">Signal</keyword>
<feature type="chain" id="PRO_5007457878" evidence="2">
    <location>
        <begin position="19"/>
        <end position="322"/>
    </location>
</feature>
<evidence type="ECO:0000256" key="1">
    <source>
        <dbReference type="ARBA" id="ARBA00022729"/>
    </source>
</evidence>
<dbReference type="EMBL" id="LRPX01000083">
    <property type="protein sequence ID" value="KXA13072.1"/>
    <property type="molecule type" value="Genomic_DNA"/>
</dbReference>
<feature type="signal peptide" evidence="2">
    <location>
        <begin position="1"/>
        <end position="18"/>
    </location>
</feature>
<keyword evidence="4" id="KW-1185">Reference proteome</keyword>
<dbReference type="STRING" id="134605.HMPREF3206_01530"/>
<dbReference type="SUPFAM" id="SSF53850">
    <property type="entry name" value="Periplasmic binding protein-like II"/>
    <property type="match status" value="1"/>
</dbReference>
<evidence type="ECO:0000313" key="3">
    <source>
        <dbReference type="EMBL" id="KXA13072.1"/>
    </source>
</evidence>
<proteinExistence type="predicted"/>
<dbReference type="AlphaFoldDB" id="A0A133N9V1"/>
<dbReference type="Pfam" id="PF13343">
    <property type="entry name" value="SBP_bac_6"/>
    <property type="match status" value="1"/>
</dbReference>
<gene>
    <name evidence="3" type="ORF">HMPREF3206_01530</name>
</gene>
<dbReference type="NCBIfam" id="TIGR01254">
    <property type="entry name" value="sfuA"/>
    <property type="match status" value="1"/>
</dbReference>
<dbReference type="PANTHER" id="PTHR30006:SF2">
    <property type="entry name" value="ABC TRANSPORTER SUBSTRATE-BINDING PROTEIN"/>
    <property type="match status" value="1"/>
</dbReference>
<dbReference type="GO" id="GO:0030975">
    <property type="term" value="F:thiamine binding"/>
    <property type="evidence" value="ECO:0007669"/>
    <property type="project" value="InterPro"/>
</dbReference>
<accession>A0A133N9V1</accession>
<organism evidence="3 4">
    <name type="scientific">Fusobacterium equinum</name>
    <dbReference type="NCBI Taxonomy" id="134605"/>
    <lineage>
        <taxon>Bacteria</taxon>
        <taxon>Fusobacteriati</taxon>
        <taxon>Fusobacteriota</taxon>
        <taxon>Fusobacteriia</taxon>
        <taxon>Fusobacteriales</taxon>
        <taxon>Fusobacteriaceae</taxon>
        <taxon>Fusobacterium</taxon>
    </lineage>
</organism>
<protein>
    <submittedName>
        <fullName evidence="3">ABC transporter, substrate-binding protein, thiB family</fullName>
    </submittedName>
</protein>
<dbReference type="RefSeq" id="WP_008801761.1">
    <property type="nucleotide sequence ID" value="NZ_KQ956568.1"/>
</dbReference>
<dbReference type="InterPro" id="IPR005948">
    <property type="entry name" value="ThiB-like"/>
</dbReference>
<name>A0A133N9V1_9FUSO</name>
<dbReference type="GO" id="GO:0015888">
    <property type="term" value="P:thiamine transport"/>
    <property type="evidence" value="ECO:0007669"/>
    <property type="project" value="InterPro"/>
</dbReference>
<dbReference type="PANTHER" id="PTHR30006">
    <property type="entry name" value="THIAMINE-BINDING PERIPLASMIC PROTEIN-RELATED"/>
    <property type="match status" value="1"/>
</dbReference>
<dbReference type="Gene3D" id="3.40.190.10">
    <property type="entry name" value="Periplasmic binding protein-like II"/>
    <property type="match status" value="2"/>
</dbReference>
<evidence type="ECO:0000313" key="4">
    <source>
        <dbReference type="Proteomes" id="UP000070617"/>
    </source>
</evidence>
<sequence length="322" mass="36581">MKKIILGSLLLLSASAFAEEIVVYGPSTSKWIGKKYAPIFEKVTGDTIKYVSIDGVVQRLTLEKVNPKADIVVGLTPVDIEVAKKHNVIQKYKPKNIGMIKKDIKFDKEFYATPYDYGMLAINYDKTKIKNPPKTLAELGKMKKQLLIENPNTSNTGAEILQWSLALYGKNWKKFWMTIQPAVYNVEPGWEEAFAKFTAGEAPMMLGYATSDMWFAQDNTQKEKYASFYVEDGNYQYIESAALVKKKEVKEGAKKFMEAVLGEEFQNMTAAKNYMFPVTSVNLGKEFDAVPRTDKKVQFVPNKEVVEHLSKYKKEAIQILKK</sequence>
<dbReference type="PATRIC" id="fig|134605.3.peg.1508"/>
<evidence type="ECO:0000256" key="2">
    <source>
        <dbReference type="SAM" id="SignalP"/>
    </source>
</evidence>
<reference evidence="4" key="1">
    <citation type="submission" date="2016-01" db="EMBL/GenBank/DDBJ databases">
        <authorList>
            <person name="Mitreva M."/>
            <person name="Pepin K.H."/>
            <person name="Mihindukulasuriya K.A."/>
            <person name="Fulton R."/>
            <person name="Fronick C."/>
            <person name="O'Laughlin M."/>
            <person name="Miner T."/>
            <person name="Herter B."/>
            <person name="Rosa B.A."/>
            <person name="Cordes M."/>
            <person name="Tomlinson C."/>
            <person name="Wollam A."/>
            <person name="Palsikar V.B."/>
            <person name="Mardis E.R."/>
            <person name="Wilson R.K."/>
        </authorList>
    </citation>
    <scope>NUCLEOTIDE SEQUENCE [LARGE SCALE GENOMIC DNA]</scope>
    <source>
        <strain evidence="4">CMW8396</strain>
    </source>
</reference>